<dbReference type="GO" id="GO:0000287">
    <property type="term" value="F:magnesium ion binding"/>
    <property type="evidence" value="ECO:0007669"/>
    <property type="project" value="UniProtKB-UniRule"/>
</dbReference>
<dbReference type="Gene3D" id="3.60.20.10">
    <property type="entry name" value="Glutamine Phosphoribosylpyrophosphate, subunit 1, domain 1"/>
    <property type="match status" value="1"/>
</dbReference>
<organism evidence="13 14">
    <name type="scientific">Desulfonispora thiosulfatigenes DSM 11270</name>
    <dbReference type="NCBI Taxonomy" id="656914"/>
    <lineage>
        <taxon>Bacteria</taxon>
        <taxon>Bacillati</taxon>
        <taxon>Bacillota</taxon>
        <taxon>Clostridia</taxon>
        <taxon>Eubacteriales</taxon>
        <taxon>Peptococcaceae</taxon>
        <taxon>Desulfonispora</taxon>
    </lineage>
</organism>
<feature type="domain" description="Glutamine amidotransferase type-2" evidence="12">
    <location>
        <begin position="13"/>
        <end position="233"/>
    </location>
</feature>
<comment type="similarity">
    <text evidence="2 7 8">In the C-terminal section; belongs to the purine/pyrimidine phosphoribosyltransferase family.</text>
</comment>
<keyword evidence="7 10" id="KW-0479">Metal-binding</keyword>
<dbReference type="GO" id="GO:0009113">
    <property type="term" value="P:purine nucleobase biosynthetic process"/>
    <property type="evidence" value="ECO:0007669"/>
    <property type="project" value="UniProtKB-UniRule"/>
</dbReference>
<feature type="binding site" evidence="7 10">
    <location>
        <position position="296"/>
    </location>
    <ligand>
        <name>Mg(2+)</name>
        <dbReference type="ChEBI" id="CHEBI:18420"/>
    </ligand>
</feature>
<dbReference type="GO" id="GO:0006189">
    <property type="term" value="P:'de novo' IMP biosynthetic process"/>
    <property type="evidence" value="ECO:0007669"/>
    <property type="project" value="UniProtKB-UniRule"/>
</dbReference>
<dbReference type="SUPFAM" id="SSF53271">
    <property type="entry name" value="PRTase-like"/>
    <property type="match status" value="1"/>
</dbReference>
<evidence type="ECO:0000256" key="5">
    <source>
        <dbReference type="ARBA" id="ARBA00022755"/>
    </source>
</evidence>
<keyword evidence="3 7" id="KW-0328">Glycosyltransferase</keyword>
<gene>
    <name evidence="7" type="primary">purF</name>
    <name evidence="13" type="ORF">SAMN00017405_2213</name>
</gene>
<evidence type="ECO:0000256" key="9">
    <source>
        <dbReference type="PIRSR" id="PIRSR000485-1"/>
    </source>
</evidence>
<feature type="active site" description="Nucleophile" evidence="7 9">
    <location>
        <position position="13"/>
    </location>
</feature>
<dbReference type="Pfam" id="PF13522">
    <property type="entry name" value="GATase_6"/>
    <property type="match status" value="1"/>
</dbReference>
<evidence type="ECO:0000256" key="2">
    <source>
        <dbReference type="ARBA" id="ARBA00010138"/>
    </source>
</evidence>
<dbReference type="Proteomes" id="UP000192731">
    <property type="component" value="Unassembled WGS sequence"/>
</dbReference>
<keyword evidence="4 7" id="KW-0808">Transferase</keyword>
<name>A0A1W1VE86_DESTI</name>
<evidence type="ECO:0000259" key="12">
    <source>
        <dbReference type="PROSITE" id="PS51278"/>
    </source>
</evidence>
<keyword evidence="5 7" id="KW-0658">Purine biosynthesis</keyword>
<comment type="pathway">
    <text evidence="1 7 8">Purine metabolism; IMP biosynthesis via de novo pathway; N(1)-(5-phospho-D-ribosyl)glycinamide from 5-phospho-alpha-D-ribose 1-diphosphate: step 1/2.</text>
</comment>
<comment type="cofactor">
    <cofactor evidence="7 10">
        <name>Mg(2+)</name>
        <dbReference type="ChEBI" id="CHEBI:18420"/>
    </cofactor>
    <text evidence="7 10">Binds 1 Mg(2+) ion per subunit.</text>
</comment>
<evidence type="ECO:0000256" key="7">
    <source>
        <dbReference type="HAMAP-Rule" id="MF_01931"/>
    </source>
</evidence>
<sequence>MFDERLDKMEEECGVFGIYGPGNDVASLTYYGLFALQHRGQESAGIAVTNGNHIKIHKNVGLVTEVFSEEDLKKLKGDIAIGHVQYSTTGITSALDAQPIVCSYLQGNIALAHNGSLTNAKELRNKLANNGSVFQSSTDSEVFVNLIAHYGQNPIEESLMKCMIDVKGSYSLVVMTENKLLGVRDPYGNRPLCIGKIGDGSYVLASESCALDTVDAEFVRDVDPGEIVVIDKNGINSMRILPKGKKALCIFEYIYFARPDSTIDGINVNYARYLMGCELAKESPIDVDVVVPVPDSGNASGIGYAETAKLHFSQGILKNRYVARTFIKPTQALREISVRLKLNPIKRILEGKRVAVVDDSIVRGTTSKKLVEILRKNGAKEVHLLISSPPVKFPCYYGIDTSERTELIAALKPLKEIEKYIGADSLHYLSQEGLYKAVGKSKGFCSACLDGNYPIPIPSGEGLGKNCLEMSNDKVGNHAK</sequence>
<dbReference type="InterPro" id="IPR029055">
    <property type="entry name" value="Ntn_hydrolases_N"/>
</dbReference>
<keyword evidence="14" id="KW-1185">Reference proteome</keyword>
<feature type="binding site" evidence="7 11">
    <location>
        <position position="445"/>
    </location>
    <ligand>
        <name>[4Fe-4S] cluster</name>
        <dbReference type="ChEBI" id="CHEBI:49883"/>
    </ligand>
</feature>
<protein>
    <recommendedName>
        <fullName evidence="7">Amidophosphoribosyltransferase</fullName>
        <shortName evidence="7">ATase</shortName>
        <ecNumber evidence="7">2.4.2.14</ecNumber>
    </recommendedName>
    <alternativeName>
        <fullName evidence="7">Glutamine phosphoribosylpyrophosphate amidotransferase</fullName>
        <shortName evidence="7">GPATase</shortName>
    </alternativeName>
</protein>
<evidence type="ECO:0000256" key="11">
    <source>
        <dbReference type="PIRSR" id="PIRSR000485-3"/>
    </source>
</evidence>
<accession>A0A1W1VE86</accession>
<keyword evidence="6 7" id="KW-0315">Glutamine amidotransferase</keyword>
<dbReference type="Gene3D" id="3.40.50.2020">
    <property type="match status" value="1"/>
</dbReference>
<dbReference type="PIRSF" id="PIRSF000485">
    <property type="entry name" value="Amd_phspho_trans"/>
    <property type="match status" value="1"/>
</dbReference>
<dbReference type="EC" id="2.4.2.14" evidence="7"/>
<dbReference type="InterPro" id="IPR005854">
    <property type="entry name" value="PurF"/>
</dbReference>
<evidence type="ECO:0000256" key="10">
    <source>
        <dbReference type="PIRSR" id="PIRSR000485-2"/>
    </source>
</evidence>
<dbReference type="AlphaFoldDB" id="A0A1W1VE86"/>
<keyword evidence="7 11" id="KW-0408">Iron</keyword>
<feature type="binding site" evidence="7 11">
    <location>
        <position position="395"/>
    </location>
    <ligand>
        <name>[4Fe-4S] cluster</name>
        <dbReference type="ChEBI" id="CHEBI:49883"/>
    </ligand>
</feature>
<evidence type="ECO:0000256" key="1">
    <source>
        <dbReference type="ARBA" id="ARBA00005209"/>
    </source>
</evidence>
<comment type="function">
    <text evidence="7">Catalyzes the formation of phosphoribosylamine from phosphoribosylpyrophosphate (PRPP) and glutamine.</text>
</comment>
<evidence type="ECO:0000256" key="4">
    <source>
        <dbReference type="ARBA" id="ARBA00022679"/>
    </source>
</evidence>
<dbReference type="CDD" id="cd06223">
    <property type="entry name" value="PRTases_typeI"/>
    <property type="match status" value="1"/>
</dbReference>
<evidence type="ECO:0000313" key="13">
    <source>
        <dbReference type="EMBL" id="SMB91626.1"/>
    </source>
</evidence>
<dbReference type="GO" id="GO:0004044">
    <property type="term" value="F:amidophosphoribosyltransferase activity"/>
    <property type="evidence" value="ECO:0007669"/>
    <property type="project" value="UniProtKB-UniRule"/>
</dbReference>
<dbReference type="InterPro" id="IPR029057">
    <property type="entry name" value="PRTase-like"/>
</dbReference>
<comment type="cofactor">
    <cofactor evidence="7 11">
        <name>[4Fe-4S] cluster</name>
        <dbReference type="ChEBI" id="CHEBI:49883"/>
    </cofactor>
    <text evidence="7 11">Binds 1 [4Fe-4S] cluster per subunit.</text>
</comment>
<dbReference type="SUPFAM" id="SSF56235">
    <property type="entry name" value="N-terminal nucleophile aminohydrolases (Ntn hydrolases)"/>
    <property type="match status" value="1"/>
</dbReference>
<feature type="binding site" evidence="7 10">
    <location>
        <position position="358"/>
    </location>
    <ligand>
        <name>Mg(2+)</name>
        <dbReference type="ChEBI" id="CHEBI:18420"/>
    </ligand>
</feature>
<evidence type="ECO:0000256" key="8">
    <source>
        <dbReference type="PIRNR" id="PIRNR000485"/>
    </source>
</evidence>
<comment type="catalytic activity">
    <reaction evidence="7 8">
        <text>5-phospho-beta-D-ribosylamine + L-glutamate + diphosphate = 5-phospho-alpha-D-ribose 1-diphosphate + L-glutamine + H2O</text>
        <dbReference type="Rhea" id="RHEA:14905"/>
        <dbReference type="ChEBI" id="CHEBI:15377"/>
        <dbReference type="ChEBI" id="CHEBI:29985"/>
        <dbReference type="ChEBI" id="CHEBI:33019"/>
        <dbReference type="ChEBI" id="CHEBI:58017"/>
        <dbReference type="ChEBI" id="CHEBI:58359"/>
        <dbReference type="ChEBI" id="CHEBI:58681"/>
        <dbReference type="EC" id="2.4.2.14"/>
    </reaction>
</comment>
<dbReference type="PROSITE" id="PS51278">
    <property type="entry name" value="GATASE_TYPE_2"/>
    <property type="match status" value="1"/>
</dbReference>
<reference evidence="13 14" key="1">
    <citation type="submission" date="2017-04" db="EMBL/GenBank/DDBJ databases">
        <authorList>
            <person name="Afonso C.L."/>
            <person name="Miller P.J."/>
            <person name="Scott M.A."/>
            <person name="Spackman E."/>
            <person name="Goraichik I."/>
            <person name="Dimitrov K.M."/>
            <person name="Suarez D.L."/>
            <person name="Swayne D.E."/>
        </authorList>
    </citation>
    <scope>NUCLEOTIDE SEQUENCE [LARGE SCALE GENOMIC DNA]</scope>
    <source>
        <strain evidence="13 14">DSM 11270</strain>
    </source>
</reference>
<feature type="binding site" evidence="7 11">
    <location>
        <position position="249"/>
    </location>
    <ligand>
        <name>[4Fe-4S] cluster</name>
        <dbReference type="ChEBI" id="CHEBI:49883"/>
    </ligand>
</feature>
<dbReference type="InterPro" id="IPR000836">
    <property type="entry name" value="PRTase_dom"/>
</dbReference>
<dbReference type="NCBIfam" id="TIGR01134">
    <property type="entry name" value="purF"/>
    <property type="match status" value="1"/>
</dbReference>
<dbReference type="STRING" id="656914.SAMN00017405_2213"/>
<keyword evidence="7 11" id="KW-0411">Iron-sulfur</keyword>
<keyword evidence="7" id="KW-0004">4Fe-4S</keyword>
<feature type="binding site" evidence="7 11">
    <location>
        <position position="448"/>
    </location>
    <ligand>
        <name>[4Fe-4S] cluster</name>
        <dbReference type="ChEBI" id="CHEBI:49883"/>
    </ligand>
</feature>
<evidence type="ECO:0000256" key="3">
    <source>
        <dbReference type="ARBA" id="ARBA00022676"/>
    </source>
</evidence>
<dbReference type="GO" id="GO:0051539">
    <property type="term" value="F:4 iron, 4 sulfur cluster binding"/>
    <property type="evidence" value="ECO:0007669"/>
    <property type="project" value="UniProtKB-KW"/>
</dbReference>
<evidence type="ECO:0000256" key="6">
    <source>
        <dbReference type="ARBA" id="ARBA00022962"/>
    </source>
</evidence>
<dbReference type="UniPathway" id="UPA00074">
    <property type="reaction ID" value="UER00124"/>
</dbReference>
<dbReference type="InterPro" id="IPR035584">
    <property type="entry name" value="PurF_N"/>
</dbReference>
<keyword evidence="7 10" id="KW-0460">Magnesium</keyword>
<feature type="binding site" evidence="7 10">
    <location>
        <position position="359"/>
    </location>
    <ligand>
        <name>Mg(2+)</name>
        <dbReference type="ChEBI" id="CHEBI:18420"/>
    </ligand>
</feature>
<dbReference type="PANTHER" id="PTHR11907">
    <property type="entry name" value="AMIDOPHOSPHORIBOSYLTRANSFERASE"/>
    <property type="match status" value="1"/>
</dbReference>
<dbReference type="HAMAP" id="MF_01931">
    <property type="entry name" value="PurF"/>
    <property type="match status" value="1"/>
</dbReference>
<dbReference type="EMBL" id="FWWT01000019">
    <property type="protein sequence ID" value="SMB91626.1"/>
    <property type="molecule type" value="Genomic_DNA"/>
</dbReference>
<dbReference type="CDD" id="cd00715">
    <property type="entry name" value="GPATase_N"/>
    <property type="match status" value="1"/>
</dbReference>
<evidence type="ECO:0000313" key="14">
    <source>
        <dbReference type="Proteomes" id="UP000192731"/>
    </source>
</evidence>
<dbReference type="InterPro" id="IPR017932">
    <property type="entry name" value="GATase_2_dom"/>
</dbReference>
<proteinExistence type="inferred from homology"/>